<dbReference type="AlphaFoldDB" id="Q38BQ6"/>
<reference evidence="2 3" key="1">
    <citation type="journal article" date="2005" name="Science">
        <title>Comparative genomics of trypanosomatid parasitic protozoa.</title>
        <authorList>
            <person name="El-Sayed N.M."/>
            <person name="Myler P.J."/>
            <person name="Blandin G."/>
            <person name="Berriman M."/>
            <person name="Crabtree J."/>
            <person name="Aggarwal G."/>
            <person name="Caler E."/>
            <person name="Renauld H."/>
            <person name="Worthey E.A."/>
            <person name="Hertz-Fowler C."/>
            <person name="Ghedin E."/>
            <person name="Peacock C."/>
            <person name="Bartholomeu D.C."/>
            <person name="Haas B.J."/>
            <person name="Tran A.N."/>
            <person name="Wortman J.R."/>
            <person name="Alsmark U.C."/>
            <person name="Angiuoli S."/>
            <person name="Anupama A."/>
            <person name="Badger J."/>
            <person name="Bringaud F."/>
            <person name="Cadag E."/>
            <person name="Carlton J.M."/>
            <person name="Cerqueira G.C."/>
            <person name="Creasy T."/>
            <person name="Delcher A.L."/>
            <person name="Djikeng A."/>
            <person name="Embley T.M."/>
            <person name="Hauser C."/>
            <person name="Ivens A.C."/>
            <person name="Kummerfeld S.K."/>
            <person name="Pereira-Leal J.B."/>
            <person name="Nilsson D."/>
            <person name="Peterson J."/>
            <person name="Salzberg S.L."/>
            <person name="Shallom J."/>
            <person name="Silva J.C."/>
            <person name="Sundaram J."/>
            <person name="Westenberger S."/>
            <person name="White O."/>
            <person name="Melville S.E."/>
            <person name="Donelson J.E."/>
            <person name="Andersson B."/>
            <person name="Stuart K.D."/>
            <person name="Hall N."/>
        </authorList>
    </citation>
    <scope>NUCLEOTIDE SEQUENCE [LARGE SCALE GENOMIC DNA]</scope>
    <source>
        <strain evidence="2 3">927/4 GUTat10.1</strain>
    </source>
</reference>
<dbReference type="EMBL" id="CM000208">
    <property type="protein sequence ID" value="EAN77764.1"/>
    <property type="molecule type" value="Genomic_DNA"/>
</dbReference>
<name>Q38BQ6_TRYB2</name>
<sequence length="107" mass="12732">MQHFVGGTVIHVLFFNFLRKCCACTVKVRKRIQCRICRKLIAVVWRRRKEKKMMIMMMGDTLTHIFIYLYIYIQAHGGGEKTKERKMVVWIRKVAQHIELSVNVFAT</sequence>
<dbReference type="Proteomes" id="UP000008524">
    <property type="component" value="Chromosome 10"/>
</dbReference>
<keyword evidence="1" id="KW-0472">Membrane</keyword>
<protein>
    <submittedName>
        <fullName evidence="2">Uncharacterized protein</fullName>
    </submittedName>
</protein>
<dbReference type="PaxDb" id="5691-EAN77764"/>
<accession>Q38BQ6</accession>
<dbReference type="GO" id="GO:0005737">
    <property type="term" value="C:cytoplasm"/>
    <property type="evidence" value="ECO:0000314"/>
    <property type="project" value="GeneDB"/>
</dbReference>
<dbReference type="KEGG" id="tbr:Tb10.70.4020"/>
<organism evidence="2 3">
    <name type="scientific">Trypanosoma brucei brucei (strain 927/4 GUTat10.1)</name>
    <dbReference type="NCBI Taxonomy" id="185431"/>
    <lineage>
        <taxon>Eukaryota</taxon>
        <taxon>Discoba</taxon>
        <taxon>Euglenozoa</taxon>
        <taxon>Kinetoplastea</taxon>
        <taxon>Metakinetoplastina</taxon>
        <taxon>Trypanosomatida</taxon>
        <taxon>Trypanosomatidae</taxon>
        <taxon>Trypanosoma</taxon>
    </lineage>
</organism>
<proteinExistence type="predicted"/>
<evidence type="ECO:0000313" key="2">
    <source>
        <dbReference type="EMBL" id="EAN77764.1"/>
    </source>
</evidence>
<keyword evidence="1" id="KW-0812">Transmembrane</keyword>
<dbReference type="VEuPathDB" id="TriTrypDB:Tb927.10.3410"/>
<gene>
    <name evidence="2" type="ORF">Tb10.70.4020</name>
</gene>
<evidence type="ECO:0000256" key="1">
    <source>
        <dbReference type="SAM" id="Phobius"/>
    </source>
</evidence>
<dbReference type="InParanoid" id="Q38BQ6"/>
<reference evidence="2 3" key="2">
    <citation type="journal article" date="2005" name="Science">
        <title>The genome of the African trypanosome Trypanosoma brucei.</title>
        <authorList>
            <person name="Berriman M."/>
            <person name="Ghedin E."/>
            <person name="Hertz-Fowler C."/>
            <person name="Blandin G."/>
            <person name="Renauld H."/>
            <person name="Bartholomeu D.C."/>
            <person name="Lennard N.J."/>
            <person name="Caler E."/>
            <person name="Hamlin N.E."/>
            <person name="Haas B."/>
            <person name="Bohme U."/>
            <person name="Hannick L."/>
            <person name="Aslett M.A."/>
            <person name="Shallom J."/>
            <person name="Marcello L."/>
            <person name="Hou L."/>
            <person name="Wickstead B."/>
            <person name="Alsmark U.C."/>
            <person name="Arrowsmith C."/>
            <person name="Atkin R.J."/>
            <person name="Barron A.J."/>
            <person name="Bringaud F."/>
            <person name="Brooks K."/>
            <person name="Carrington M."/>
            <person name="Cherevach I."/>
            <person name="Chillingworth T.J."/>
            <person name="Churcher C."/>
            <person name="Clark L.N."/>
            <person name="Corton C.H."/>
            <person name="Cronin A."/>
            <person name="Davies R.M."/>
            <person name="Doggett J."/>
            <person name="Djikeng A."/>
            <person name="Feldblyum T."/>
            <person name="Field M.C."/>
            <person name="Fraser A."/>
            <person name="Goodhead I."/>
            <person name="Hance Z."/>
            <person name="Harper D."/>
            <person name="Harris B.R."/>
            <person name="Hauser H."/>
            <person name="Hostetler J."/>
            <person name="Ivens A."/>
            <person name="Jagels K."/>
            <person name="Johnson D."/>
            <person name="Johnson J."/>
            <person name="Jones K."/>
            <person name="Kerhornou A.X."/>
            <person name="Koo H."/>
            <person name="Larke N."/>
            <person name="Landfear S."/>
            <person name="Larkin C."/>
            <person name="Leech V."/>
            <person name="Line A."/>
            <person name="Lord A."/>
            <person name="Macleod A."/>
            <person name="Mooney P.J."/>
            <person name="Moule S."/>
            <person name="Martin D.M."/>
            <person name="Morgan G.W."/>
            <person name="Mungall K."/>
            <person name="Norbertczak H."/>
            <person name="Ormond D."/>
            <person name="Pai G."/>
            <person name="Peacock C.S."/>
            <person name="Peterson J."/>
            <person name="Quail M.A."/>
            <person name="Rabbinowitsch E."/>
            <person name="Rajandream M.A."/>
            <person name="Reitter C."/>
            <person name="Salzberg S.L."/>
            <person name="Sanders M."/>
            <person name="Schobel S."/>
            <person name="Sharp S."/>
            <person name="Simmonds M."/>
            <person name="Simpson A.J."/>
            <person name="Tallon L."/>
            <person name="Turner C.M."/>
            <person name="Tait A."/>
            <person name="Tivey A.R."/>
            <person name="Van Aken S."/>
            <person name="Walker D."/>
            <person name="Wanless D."/>
            <person name="Wang S."/>
            <person name="White B."/>
            <person name="White O."/>
            <person name="Whitehead S."/>
            <person name="Woodward J."/>
            <person name="Wortman J."/>
            <person name="Adams M.D."/>
            <person name="Embley T.M."/>
            <person name="Gull K."/>
            <person name="Ullu E."/>
            <person name="Barry J.D."/>
            <person name="Fairlamb A.H."/>
            <person name="Opperdoes F."/>
            <person name="Barrell B.G."/>
            <person name="Donelson J.E."/>
            <person name="Hall N."/>
            <person name="Fraser C.M."/>
            <person name="Melville S.E."/>
            <person name="El-Sayed N.M."/>
        </authorList>
    </citation>
    <scope>NUCLEOTIDE SEQUENCE [LARGE SCALE GENOMIC DNA]</scope>
    <source>
        <strain evidence="2 3">927/4 GUTat10.1</strain>
    </source>
</reference>
<evidence type="ECO:0000313" key="3">
    <source>
        <dbReference type="Proteomes" id="UP000008524"/>
    </source>
</evidence>
<keyword evidence="3" id="KW-1185">Reference proteome</keyword>
<dbReference type="RefSeq" id="XP_822592.1">
    <property type="nucleotide sequence ID" value="XM_817499.1"/>
</dbReference>
<feature type="transmembrane region" description="Helical" evidence="1">
    <location>
        <begin position="55"/>
        <end position="73"/>
    </location>
</feature>
<keyword evidence="1" id="KW-1133">Transmembrane helix</keyword>
<dbReference type="GeneID" id="3662650"/>